<dbReference type="AlphaFoldDB" id="A0A814AE60"/>
<keyword evidence="3" id="KW-1185">Reference proteome</keyword>
<dbReference type="Gene3D" id="1.10.340.70">
    <property type="match status" value="1"/>
</dbReference>
<dbReference type="GO" id="GO:0015074">
    <property type="term" value="P:DNA integration"/>
    <property type="evidence" value="ECO:0007669"/>
    <property type="project" value="InterPro"/>
</dbReference>
<dbReference type="InterPro" id="IPR036397">
    <property type="entry name" value="RNaseH_sf"/>
</dbReference>
<name>A0A814AE60_9BILA</name>
<dbReference type="Proteomes" id="UP000663879">
    <property type="component" value="Unassembled WGS sequence"/>
</dbReference>
<dbReference type="InterPro" id="IPR050951">
    <property type="entry name" value="Retrovirus_Pol_polyprotein"/>
</dbReference>
<dbReference type="SUPFAM" id="SSF53098">
    <property type="entry name" value="Ribonuclease H-like"/>
    <property type="match status" value="1"/>
</dbReference>
<dbReference type="FunFam" id="3.30.420.10:FF:000063">
    <property type="entry name" value="Retrovirus-related Pol polyprotein from transposon 297-like Protein"/>
    <property type="match status" value="1"/>
</dbReference>
<dbReference type="EMBL" id="CAJNOC010002116">
    <property type="protein sequence ID" value="CAF0913545.1"/>
    <property type="molecule type" value="Genomic_DNA"/>
</dbReference>
<dbReference type="InterPro" id="IPR001584">
    <property type="entry name" value="Integrase_cat-core"/>
</dbReference>
<reference evidence="2" key="1">
    <citation type="submission" date="2021-02" db="EMBL/GenBank/DDBJ databases">
        <authorList>
            <person name="Nowell W R."/>
        </authorList>
    </citation>
    <scope>NUCLEOTIDE SEQUENCE</scope>
    <source>
        <strain evidence="2">Ploen Becks lab</strain>
    </source>
</reference>
<protein>
    <recommendedName>
        <fullName evidence="1">Integrase catalytic domain-containing protein</fullName>
    </recommendedName>
</protein>
<dbReference type="InterPro" id="IPR041588">
    <property type="entry name" value="Integrase_H2C2"/>
</dbReference>
<proteinExistence type="predicted"/>
<dbReference type="Pfam" id="PF00665">
    <property type="entry name" value="rve"/>
    <property type="match status" value="1"/>
</dbReference>
<accession>A0A814AE60</accession>
<gene>
    <name evidence="2" type="ORF">OXX778_LOCUS12030</name>
</gene>
<dbReference type="PROSITE" id="PS50994">
    <property type="entry name" value="INTEGRASE"/>
    <property type="match status" value="1"/>
</dbReference>
<dbReference type="InterPro" id="IPR012337">
    <property type="entry name" value="RNaseH-like_sf"/>
</dbReference>
<sequence length="334" mass="38873">MIESSHYIENEDTKIYENVFVELSLSFEGLILRGTRIVLPYSLYKQAIDIAHEGHQGFTKTKQLLRSCVWFPKMDSITLDYYRQCSCQAVINTHNKTPIITSEGPDSPWTKISIDFFGPIFPSNDYLQVHHCDYSRFVLIDIISATTDKIVIDRLNRLCSIFGIPLEVRTDNGPPFNSAKFEEFAKYMGFRHRKITPYWPQANGQVERFMKNLKKVIQTAKIDKIPWRDRLTEFLRSYRSTPHESTKVAPIDLFFNNSNTSRLPKLLAHIKGPSLHDMAKANNKYNKLKMKYYADTKIKRFNQHFSIGDQVLVKQKQTNKTVSIFDPIPYSKDL</sequence>
<dbReference type="PANTHER" id="PTHR37984">
    <property type="entry name" value="PROTEIN CBG26694"/>
    <property type="match status" value="1"/>
</dbReference>
<dbReference type="GO" id="GO:0003676">
    <property type="term" value="F:nucleic acid binding"/>
    <property type="evidence" value="ECO:0007669"/>
    <property type="project" value="InterPro"/>
</dbReference>
<evidence type="ECO:0000313" key="2">
    <source>
        <dbReference type="EMBL" id="CAF0913545.1"/>
    </source>
</evidence>
<evidence type="ECO:0000259" key="1">
    <source>
        <dbReference type="PROSITE" id="PS50994"/>
    </source>
</evidence>
<dbReference type="OrthoDB" id="5983996at2759"/>
<dbReference type="PANTHER" id="PTHR37984:SF5">
    <property type="entry name" value="PROTEIN NYNRIN-LIKE"/>
    <property type="match status" value="1"/>
</dbReference>
<evidence type="ECO:0000313" key="3">
    <source>
        <dbReference type="Proteomes" id="UP000663879"/>
    </source>
</evidence>
<dbReference type="Pfam" id="PF17921">
    <property type="entry name" value="Integrase_H2C2"/>
    <property type="match status" value="1"/>
</dbReference>
<organism evidence="2 3">
    <name type="scientific">Brachionus calyciflorus</name>
    <dbReference type="NCBI Taxonomy" id="104777"/>
    <lineage>
        <taxon>Eukaryota</taxon>
        <taxon>Metazoa</taxon>
        <taxon>Spiralia</taxon>
        <taxon>Gnathifera</taxon>
        <taxon>Rotifera</taxon>
        <taxon>Eurotatoria</taxon>
        <taxon>Monogononta</taxon>
        <taxon>Pseudotrocha</taxon>
        <taxon>Ploima</taxon>
        <taxon>Brachionidae</taxon>
        <taxon>Brachionus</taxon>
    </lineage>
</organism>
<dbReference type="Gene3D" id="3.30.420.10">
    <property type="entry name" value="Ribonuclease H-like superfamily/Ribonuclease H"/>
    <property type="match status" value="1"/>
</dbReference>
<comment type="caution">
    <text evidence="2">The sequence shown here is derived from an EMBL/GenBank/DDBJ whole genome shotgun (WGS) entry which is preliminary data.</text>
</comment>
<feature type="domain" description="Integrase catalytic" evidence="1">
    <location>
        <begin position="104"/>
        <end position="258"/>
    </location>
</feature>